<sequence length="564" mass="61033">MAQVQRMSRLMVKTLRDDPADAETLNHKLLVRAGYVRRTAAGIWTWLPLGKKVYENVARVVREEMDAIGGQEVLLPALLPKEPYEASGRYEEYGDLLFRLKDRKGSDYLLGPTHEEIFTQVVKDQCSSYKDLPVILYQIQTKYRDEARPRAGVLRGREFQMKDSYSFDASDEGLAEAYALHRAAYQRIFERLGLDYRIVSAVSGAMGGSASEEFLAPAPAGEDTFVDCPECDYAANTEAVTFALKPVSTDGHAAVEELDTPDTPTIETLAEHLGVPASATLKNLLVKVDGEIVAVGVPGDREVDLGKLGEHLAPAEVELVTAEDFVGRDDLVRGYVGPQGLEKVRYIADPRVAPGTSWITGANKADKHARNVVCGRDFEVDDYVDVVVVEAGDPCPACGAGLKLDRAIEIGHIFQLGRKYADTFQLDVLGQNGKPVRVTMGSYGIGVSRAVAALVEQTADEQGLCWSKEIAPADVHIVAAGKAVQTELALDVAEQLGAAGVRVLVDDRAGVSPGVKFTDAELIGVPTILVAGRRSADGVVELKDRRSGEREELSVADAIARLTA</sequence>
<comment type="domain">
    <text evidence="12">Consists of three domains: the N-terminal catalytic domain, the editing domain and the C-terminal anticodon-binding domain.</text>
</comment>
<comment type="subcellular location">
    <subcellularLocation>
        <location evidence="1 12">Cytoplasm</location>
    </subcellularLocation>
</comment>
<comment type="similarity">
    <text evidence="11 12">Belongs to the class-II aminoacyl-tRNA synthetase family. ProS type 1 subfamily.</text>
</comment>
<dbReference type="InterPro" id="IPR004500">
    <property type="entry name" value="Pro-tRNA-synth_IIa_bac-type"/>
</dbReference>
<evidence type="ECO:0000256" key="9">
    <source>
        <dbReference type="ARBA" id="ARBA00047671"/>
    </source>
</evidence>
<name>A0A1Z1WKJ3_9ACTN</name>
<dbReference type="InterPro" id="IPR002314">
    <property type="entry name" value="aa-tRNA-synt_IIb"/>
</dbReference>
<dbReference type="STRING" id="67267.GCA_000716675_03374"/>
<dbReference type="GO" id="GO:0006433">
    <property type="term" value="P:prolyl-tRNA aminoacylation"/>
    <property type="evidence" value="ECO:0007669"/>
    <property type="project" value="UniProtKB-UniRule"/>
</dbReference>
<dbReference type="InterPro" id="IPR045864">
    <property type="entry name" value="aa-tRNA-synth_II/BPL/LPL"/>
</dbReference>
<reference evidence="14 15" key="1">
    <citation type="submission" date="2017-05" db="EMBL/GenBank/DDBJ databases">
        <title>Streptomyces alboflavus Genome sequencing and assembly.</title>
        <authorList>
            <person name="Wang Y."/>
            <person name="Du B."/>
            <person name="Ding Y."/>
            <person name="Liu H."/>
            <person name="Hou Q."/>
            <person name="Liu K."/>
            <person name="Wang C."/>
            <person name="Yao L."/>
        </authorList>
    </citation>
    <scope>NUCLEOTIDE SEQUENCE [LARGE SCALE GENOMIC DNA]</scope>
    <source>
        <strain evidence="14 15">MDJK44</strain>
    </source>
</reference>
<dbReference type="CDD" id="cd00779">
    <property type="entry name" value="ProRS_core_prok"/>
    <property type="match status" value="1"/>
</dbReference>
<organism evidence="14 15">
    <name type="scientific">Streptomyces alboflavus</name>
    <dbReference type="NCBI Taxonomy" id="67267"/>
    <lineage>
        <taxon>Bacteria</taxon>
        <taxon>Bacillati</taxon>
        <taxon>Actinomycetota</taxon>
        <taxon>Actinomycetes</taxon>
        <taxon>Kitasatosporales</taxon>
        <taxon>Streptomycetaceae</taxon>
        <taxon>Streptomyces</taxon>
    </lineage>
</organism>
<dbReference type="InterPro" id="IPR023717">
    <property type="entry name" value="Pro-tRNA-Synthase_IIa_type1"/>
</dbReference>
<dbReference type="FunFam" id="3.30.930.10:FF:000066">
    <property type="entry name" value="Proline--tRNA ligase"/>
    <property type="match status" value="1"/>
</dbReference>
<evidence type="ECO:0000256" key="7">
    <source>
        <dbReference type="ARBA" id="ARBA00022917"/>
    </source>
</evidence>
<comment type="subunit">
    <text evidence="2 12">Homodimer.</text>
</comment>
<comment type="function">
    <text evidence="10 12">Catalyzes the attachment of proline to tRNA(Pro) in a two-step reaction: proline is first activated by ATP to form Pro-AMP and then transferred to the acceptor end of tRNA(Pro). As ProRS can inadvertently accommodate and process non-cognate amino acids such as alanine and cysteine, to avoid such errors it has two additional distinct editing activities against alanine. One activity is designated as 'pretransfer' editing and involves the tRNA(Pro)-independent hydrolysis of activated Ala-AMP. The other activity is designated 'posttransfer' editing and involves deacylation of mischarged Ala-tRNA(Pro). The misacylated Cys-tRNA(Pro) is not edited by ProRS.</text>
</comment>
<dbReference type="eggNOG" id="COG0442">
    <property type="taxonomic scope" value="Bacteria"/>
</dbReference>
<dbReference type="SUPFAM" id="SSF55681">
    <property type="entry name" value="Class II aaRS and biotin synthetases"/>
    <property type="match status" value="1"/>
</dbReference>
<dbReference type="EC" id="6.1.1.15" evidence="12"/>
<dbReference type="InterPro" id="IPR006195">
    <property type="entry name" value="aa-tRNA-synth_II"/>
</dbReference>
<evidence type="ECO:0000256" key="2">
    <source>
        <dbReference type="ARBA" id="ARBA00011738"/>
    </source>
</evidence>
<evidence type="ECO:0000256" key="5">
    <source>
        <dbReference type="ARBA" id="ARBA00022741"/>
    </source>
</evidence>
<dbReference type="InterPro" id="IPR002316">
    <property type="entry name" value="Pro-tRNA-ligase_IIa"/>
</dbReference>
<dbReference type="Pfam" id="PF04073">
    <property type="entry name" value="tRNA_edit"/>
    <property type="match status" value="1"/>
</dbReference>
<evidence type="ECO:0000256" key="10">
    <source>
        <dbReference type="ARBA" id="ARBA00053664"/>
    </source>
</evidence>
<evidence type="ECO:0000256" key="8">
    <source>
        <dbReference type="ARBA" id="ARBA00023146"/>
    </source>
</evidence>
<dbReference type="FunFam" id="3.30.930.10:FF:000065">
    <property type="entry name" value="Proline--tRNA ligase"/>
    <property type="match status" value="1"/>
</dbReference>
<dbReference type="EMBL" id="CP021748">
    <property type="protein sequence ID" value="ARX86832.1"/>
    <property type="molecule type" value="Genomic_DNA"/>
</dbReference>
<keyword evidence="15" id="KW-1185">Reference proteome</keyword>
<dbReference type="PRINTS" id="PR01046">
    <property type="entry name" value="TRNASYNTHPRO"/>
</dbReference>
<dbReference type="Gene3D" id="3.90.960.10">
    <property type="entry name" value="YbaK/aminoacyl-tRNA synthetase-associated domain"/>
    <property type="match status" value="1"/>
</dbReference>
<dbReference type="InterPro" id="IPR044140">
    <property type="entry name" value="ProRS_anticodon_short"/>
</dbReference>
<dbReference type="RefSeq" id="WP_087886058.1">
    <property type="nucleotide sequence ID" value="NZ_CP021748.1"/>
</dbReference>
<dbReference type="CDD" id="cd04334">
    <property type="entry name" value="ProRS-INS"/>
    <property type="match status" value="1"/>
</dbReference>
<dbReference type="InterPro" id="IPR036754">
    <property type="entry name" value="YbaK/aa-tRNA-synt-asso_dom_sf"/>
</dbReference>
<evidence type="ECO:0000256" key="6">
    <source>
        <dbReference type="ARBA" id="ARBA00022840"/>
    </source>
</evidence>
<protein>
    <recommendedName>
        <fullName evidence="12">Proline--tRNA ligase</fullName>
        <ecNumber evidence="12">6.1.1.15</ecNumber>
    </recommendedName>
    <alternativeName>
        <fullName evidence="12">Prolyl-tRNA synthetase</fullName>
        <shortName evidence="12">ProRS</shortName>
    </alternativeName>
</protein>
<evidence type="ECO:0000256" key="3">
    <source>
        <dbReference type="ARBA" id="ARBA00022490"/>
    </source>
</evidence>
<dbReference type="Gene3D" id="3.40.50.800">
    <property type="entry name" value="Anticodon-binding domain"/>
    <property type="match status" value="1"/>
</dbReference>
<evidence type="ECO:0000256" key="12">
    <source>
        <dbReference type="HAMAP-Rule" id="MF_01569"/>
    </source>
</evidence>
<dbReference type="GO" id="GO:0002161">
    <property type="term" value="F:aminoacyl-tRNA deacylase activity"/>
    <property type="evidence" value="ECO:0007669"/>
    <property type="project" value="InterPro"/>
</dbReference>
<dbReference type="CDD" id="cd00861">
    <property type="entry name" value="ProRS_anticodon_short"/>
    <property type="match status" value="1"/>
</dbReference>
<accession>A0A1Z1WKJ3</accession>
<proteinExistence type="inferred from homology"/>
<dbReference type="GO" id="GO:0004827">
    <property type="term" value="F:proline-tRNA ligase activity"/>
    <property type="evidence" value="ECO:0007669"/>
    <property type="project" value="UniProtKB-UniRule"/>
</dbReference>
<dbReference type="NCBIfam" id="TIGR00409">
    <property type="entry name" value="proS_fam_II"/>
    <property type="match status" value="1"/>
</dbReference>
<evidence type="ECO:0000259" key="13">
    <source>
        <dbReference type="PROSITE" id="PS50862"/>
    </source>
</evidence>
<dbReference type="InterPro" id="IPR004154">
    <property type="entry name" value="Anticodon-bd"/>
</dbReference>
<keyword evidence="7 12" id="KW-0648">Protein biosynthesis</keyword>
<dbReference type="GO" id="GO:0005524">
    <property type="term" value="F:ATP binding"/>
    <property type="evidence" value="ECO:0007669"/>
    <property type="project" value="UniProtKB-UniRule"/>
</dbReference>
<evidence type="ECO:0000256" key="4">
    <source>
        <dbReference type="ARBA" id="ARBA00022598"/>
    </source>
</evidence>
<dbReference type="InterPro" id="IPR007214">
    <property type="entry name" value="YbaK/aa-tRNA-synth-assoc-dom"/>
</dbReference>
<evidence type="ECO:0000313" key="14">
    <source>
        <dbReference type="EMBL" id="ARX86832.1"/>
    </source>
</evidence>
<dbReference type="NCBIfam" id="NF006625">
    <property type="entry name" value="PRK09194.1"/>
    <property type="match status" value="1"/>
</dbReference>
<evidence type="ECO:0000256" key="11">
    <source>
        <dbReference type="ARBA" id="ARBA00060755"/>
    </source>
</evidence>
<gene>
    <name evidence="12" type="primary">proS</name>
    <name evidence="14" type="ORF">SMD44_06309</name>
</gene>
<keyword evidence="8 12" id="KW-0030">Aminoacyl-tRNA synthetase</keyword>
<dbReference type="InterPro" id="IPR050062">
    <property type="entry name" value="Pro-tRNA_synthetase"/>
</dbReference>
<dbReference type="HAMAP" id="MF_01569">
    <property type="entry name" value="Pro_tRNA_synth_type1"/>
    <property type="match status" value="1"/>
</dbReference>
<comment type="catalytic activity">
    <reaction evidence="9 12">
        <text>tRNA(Pro) + L-proline + ATP = L-prolyl-tRNA(Pro) + AMP + diphosphate</text>
        <dbReference type="Rhea" id="RHEA:14305"/>
        <dbReference type="Rhea" id="RHEA-COMP:9700"/>
        <dbReference type="Rhea" id="RHEA-COMP:9702"/>
        <dbReference type="ChEBI" id="CHEBI:30616"/>
        <dbReference type="ChEBI" id="CHEBI:33019"/>
        <dbReference type="ChEBI" id="CHEBI:60039"/>
        <dbReference type="ChEBI" id="CHEBI:78442"/>
        <dbReference type="ChEBI" id="CHEBI:78532"/>
        <dbReference type="ChEBI" id="CHEBI:456215"/>
        <dbReference type="EC" id="6.1.1.15"/>
    </reaction>
</comment>
<dbReference type="AlphaFoldDB" id="A0A1Z1WKJ3"/>
<dbReference type="Proteomes" id="UP000195880">
    <property type="component" value="Chromosome"/>
</dbReference>
<keyword evidence="5 12" id="KW-0547">Nucleotide-binding</keyword>
<evidence type="ECO:0000256" key="1">
    <source>
        <dbReference type="ARBA" id="ARBA00004496"/>
    </source>
</evidence>
<dbReference type="Gene3D" id="3.30.930.10">
    <property type="entry name" value="Bira Bifunctional Protein, Domain 2"/>
    <property type="match status" value="2"/>
</dbReference>
<dbReference type="KEGG" id="salf:SMD44_06309"/>
<dbReference type="InterPro" id="IPR036621">
    <property type="entry name" value="Anticodon-bd_dom_sf"/>
</dbReference>
<dbReference type="SUPFAM" id="SSF52954">
    <property type="entry name" value="Class II aaRS ABD-related"/>
    <property type="match status" value="1"/>
</dbReference>
<dbReference type="InterPro" id="IPR033730">
    <property type="entry name" value="ProRS_core_prok"/>
</dbReference>
<keyword evidence="6 12" id="KW-0067">ATP-binding</keyword>
<feature type="domain" description="Aminoacyl-transfer RNA synthetases class-II family profile" evidence="13">
    <location>
        <begin position="52"/>
        <end position="472"/>
    </location>
</feature>
<dbReference type="PANTHER" id="PTHR42753">
    <property type="entry name" value="MITOCHONDRIAL RIBOSOME PROTEIN L39/PROLYL-TRNA LIGASE FAMILY MEMBER"/>
    <property type="match status" value="1"/>
</dbReference>
<dbReference type="Pfam" id="PF03129">
    <property type="entry name" value="HGTP_anticodon"/>
    <property type="match status" value="1"/>
</dbReference>
<dbReference type="PANTHER" id="PTHR42753:SF2">
    <property type="entry name" value="PROLINE--TRNA LIGASE"/>
    <property type="match status" value="1"/>
</dbReference>
<dbReference type="GO" id="GO:0005829">
    <property type="term" value="C:cytosol"/>
    <property type="evidence" value="ECO:0007669"/>
    <property type="project" value="TreeGrafter"/>
</dbReference>
<dbReference type="Pfam" id="PF00587">
    <property type="entry name" value="tRNA-synt_2b"/>
    <property type="match status" value="1"/>
</dbReference>
<dbReference type="OrthoDB" id="9809052at2"/>
<keyword evidence="4 12" id="KW-0436">Ligase</keyword>
<dbReference type="SUPFAM" id="SSF55826">
    <property type="entry name" value="YbaK/ProRS associated domain"/>
    <property type="match status" value="1"/>
</dbReference>
<evidence type="ECO:0000313" key="15">
    <source>
        <dbReference type="Proteomes" id="UP000195880"/>
    </source>
</evidence>
<keyword evidence="3 12" id="KW-0963">Cytoplasm</keyword>
<dbReference type="PROSITE" id="PS50862">
    <property type="entry name" value="AA_TRNA_LIGASE_II"/>
    <property type="match status" value="1"/>
</dbReference>